<protein>
    <recommendedName>
        <fullName evidence="2">DNA-directed DNA polymerase</fullName>
        <ecNumber evidence="2">2.7.7.7</ecNumber>
    </recommendedName>
</protein>
<dbReference type="PANTHER" id="PTHR10322:SF23">
    <property type="entry name" value="DNA POLYMERASE DELTA CATALYTIC SUBUNIT"/>
    <property type="match status" value="1"/>
</dbReference>
<dbReference type="PANTHER" id="PTHR10322">
    <property type="entry name" value="DNA POLYMERASE CATALYTIC SUBUNIT"/>
    <property type="match status" value="1"/>
</dbReference>
<evidence type="ECO:0000256" key="3">
    <source>
        <dbReference type="ARBA" id="ARBA00022679"/>
    </source>
</evidence>
<dbReference type="AlphaFoldDB" id="A0A9W4T772"/>
<dbReference type="GO" id="GO:0003677">
    <property type="term" value="F:DNA binding"/>
    <property type="evidence" value="ECO:0007669"/>
    <property type="project" value="UniProtKB-KW"/>
</dbReference>
<dbReference type="GO" id="GO:0000166">
    <property type="term" value="F:nucleotide binding"/>
    <property type="evidence" value="ECO:0007669"/>
    <property type="project" value="InterPro"/>
</dbReference>
<dbReference type="InterPro" id="IPR050240">
    <property type="entry name" value="DNA_pol_type-B"/>
</dbReference>
<name>A0A9W4T772_9GLOM</name>
<evidence type="ECO:0000259" key="8">
    <source>
        <dbReference type="Pfam" id="PF00136"/>
    </source>
</evidence>
<dbReference type="GO" id="GO:0006261">
    <property type="term" value="P:DNA-templated DNA replication"/>
    <property type="evidence" value="ECO:0007669"/>
    <property type="project" value="TreeGrafter"/>
</dbReference>
<dbReference type="Pfam" id="PF00136">
    <property type="entry name" value="DNA_pol_B"/>
    <property type="match status" value="1"/>
</dbReference>
<evidence type="ECO:0000256" key="5">
    <source>
        <dbReference type="ARBA" id="ARBA00022932"/>
    </source>
</evidence>
<gene>
    <name evidence="9" type="ORF">FWILDA_LOCUS16532</name>
</gene>
<evidence type="ECO:0000313" key="10">
    <source>
        <dbReference type="Proteomes" id="UP001153678"/>
    </source>
</evidence>
<keyword evidence="10" id="KW-1185">Reference proteome</keyword>
<accession>A0A9W4T772</accession>
<evidence type="ECO:0000256" key="1">
    <source>
        <dbReference type="ARBA" id="ARBA00005755"/>
    </source>
</evidence>
<dbReference type="SUPFAM" id="SSF56672">
    <property type="entry name" value="DNA/RNA polymerases"/>
    <property type="match status" value="1"/>
</dbReference>
<dbReference type="EC" id="2.7.7.7" evidence="2"/>
<keyword evidence="3" id="KW-0808">Transferase</keyword>
<dbReference type="PRINTS" id="PR00106">
    <property type="entry name" value="DNAPOLB"/>
</dbReference>
<evidence type="ECO:0000256" key="2">
    <source>
        <dbReference type="ARBA" id="ARBA00012417"/>
    </source>
</evidence>
<comment type="caution">
    <text evidence="9">The sequence shown here is derived from an EMBL/GenBank/DDBJ whole genome shotgun (WGS) entry which is preliminary data.</text>
</comment>
<comment type="similarity">
    <text evidence="1">Belongs to the DNA polymerase type-B family.</text>
</comment>
<comment type="catalytic activity">
    <reaction evidence="7">
        <text>DNA(n) + a 2'-deoxyribonucleoside 5'-triphosphate = DNA(n+1) + diphosphate</text>
        <dbReference type="Rhea" id="RHEA:22508"/>
        <dbReference type="Rhea" id="RHEA-COMP:17339"/>
        <dbReference type="Rhea" id="RHEA-COMP:17340"/>
        <dbReference type="ChEBI" id="CHEBI:33019"/>
        <dbReference type="ChEBI" id="CHEBI:61560"/>
        <dbReference type="ChEBI" id="CHEBI:173112"/>
        <dbReference type="EC" id="2.7.7.7"/>
    </reaction>
</comment>
<evidence type="ECO:0000256" key="7">
    <source>
        <dbReference type="ARBA" id="ARBA00049244"/>
    </source>
</evidence>
<dbReference type="OrthoDB" id="4540587at2759"/>
<dbReference type="InterPro" id="IPR043502">
    <property type="entry name" value="DNA/RNA_pol_sf"/>
</dbReference>
<dbReference type="InterPro" id="IPR006134">
    <property type="entry name" value="DNA-dir_DNA_pol_B_multi_dom"/>
</dbReference>
<sequence>ALRCQELMVKSNVINDYREIASIAYISLFDSHYYAIGTKVSNLLGAEAWTQGILYITKIFNQKISGKFSGAYVFPPEKVLENKHPDTGLDFASLYPSIIMTYNLLPEKIVSTLLKADKLKRENKVIHSIEFKYCSPAKTSWKEKECMGLVKSRMNASGSILIASVIEDVCSQSEPKKHTKITNILNPFISSSYDDFKKEYDSICFNYNFLNSKQKAIKLYMNSFYGVTGQKFVKKKGFGIKYGDTNSLYFTYPDSYYEKCDLSYDIEKGVISKQEYWTKMVKITMGIMEKLRNKYFGIPHEDIPNFKPEEFFIRGIDTIKQGKFQVFKTIGNQIMWGTMDINNDPSLHDIAKDVLRDALVNIKQWNFEQFIETDAWNPDKDNKAIQQFIERMRKEYESKILTSGKRIEFVDVAKKLDKELDLYHYFEKTIIGLCDPDKKYKQIDDYVQKKVKSWLEGFMKKNIIVNGITSKMMGSCRIVYKRAYRNAVKKTQEMLYQKISSLYEIIHDKKLSVDDNMKEKICSDFAQYPSELVKCIEEYNLFFHKLVYHMRYKEYVSIPEEISPVSSMRKNEIIANLQLYLTYQKLRR</sequence>
<evidence type="ECO:0000313" key="9">
    <source>
        <dbReference type="EMBL" id="CAI2194350.1"/>
    </source>
</evidence>
<evidence type="ECO:0000256" key="4">
    <source>
        <dbReference type="ARBA" id="ARBA00022695"/>
    </source>
</evidence>
<feature type="domain" description="DNA-directed DNA polymerase family B multifunctional" evidence="8">
    <location>
        <begin position="43"/>
        <end position="230"/>
    </location>
</feature>
<organism evidence="9 10">
    <name type="scientific">Funneliformis geosporum</name>
    <dbReference type="NCBI Taxonomy" id="1117311"/>
    <lineage>
        <taxon>Eukaryota</taxon>
        <taxon>Fungi</taxon>
        <taxon>Fungi incertae sedis</taxon>
        <taxon>Mucoromycota</taxon>
        <taxon>Glomeromycotina</taxon>
        <taxon>Glomeromycetes</taxon>
        <taxon>Glomerales</taxon>
        <taxon>Glomeraceae</taxon>
        <taxon>Funneliformis</taxon>
    </lineage>
</organism>
<proteinExistence type="inferred from homology"/>
<dbReference type="Gene3D" id="3.90.1600.10">
    <property type="entry name" value="Palm domain of DNA polymerase"/>
    <property type="match status" value="2"/>
</dbReference>
<dbReference type="EMBL" id="CAMKVN010010765">
    <property type="protein sequence ID" value="CAI2194350.1"/>
    <property type="molecule type" value="Genomic_DNA"/>
</dbReference>
<keyword evidence="4" id="KW-0548">Nucleotidyltransferase</keyword>
<dbReference type="GO" id="GO:0003887">
    <property type="term" value="F:DNA-directed DNA polymerase activity"/>
    <property type="evidence" value="ECO:0007669"/>
    <property type="project" value="UniProtKB-KW"/>
</dbReference>
<dbReference type="InterPro" id="IPR023211">
    <property type="entry name" value="DNA_pol_palm_dom_sf"/>
</dbReference>
<evidence type="ECO:0000256" key="6">
    <source>
        <dbReference type="ARBA" id="ARBA00023125"/>
    </source>
</evidence>
<keyword evidence="6" id="KW-0238">DNA-binding</keyword>
<keyword evidence="5" id="KW-0239">DNA-directed DNA polymerase</keyword>
<reference evidence="9" key="1">
    <citation type="submission" date="2022-08" db="EMBL/GenBank/DDBJ databases">
        <authorList>
            <person name="Kallberg Y."/>
            <person name="Tangrot J."/>
            <person name="Rosling A."/>
        </authorList>
    </citation>
    <scope>NUCLEOTIDE SEQUENCE</scope>
    <source>
        <strain evidence="9">Wild A</strain>
    </source>
</reference>
<dbReference type="Gene3D" id="1.10.287.690">
    <property type="entry name" value="Helix hairpin bin"/>
    <property type="match status" value="1"/>
</dbReference>
<dbReference type="Proteomes" id="UP001153678">
    <property type="component" value="Unassembled WGS sequence"/>
</dbReference>
<dbReference type="InterPro" id="IPR006172">
    <property type="entry name" value="DNA-dir_DNA_pol_B"/>
</dbReference>
<feature type="non-terminal residue" evidence="9">
    <location>
        <position position="588"/>
    </location>
</feature>